<dbReference type="EMBL" id="PYOP01000012">
    <property type="protein sequence ID" value="PSW96650.1"/>
    <property type="molecule type" value="Genomic_DNA"/>
</dbReference>
<evidence type="ECO:0000313" key="3">
    <source>
        <dbReference type="Proteomes" id="UP000241190"/>
    </source>
</evidence>
<evidence type="ECO:0000313" key="2">
    <source>
        <dbReference type="EMBL" id="PSW96650.1"/>
    </source>
</evidence>
<proteinExistence type="predicted"/>
<keyword evidence="1" id="KW-0812">Transmembrane</keyword>
<organism evidence="2 3">
    <name type="scientific">Photobacterium iliopiscarium</name>
    <dbReference type="NCBI Taxonomy" id="56192"/>
    <lineage>
        <taxon>Bacteria</taxon>
        <taxon>Pseudomonadati</taxon>
        <taxon>Pseudomonadota</taxon>
        <taxon>Gammaproteobacteria</taxon>
        <taxon>Vibrionales</taxon>
        <taxon>Vibrionaceae</taxon>
        <taxon>Photobacterium</taxon>
    </lineage>
</organism>
<keyword evidence="1" id="KW-1133">Transmembrane helix</keyword>
<gene>
    <name evidence="2" type="ORF">C9J52_09485</name>
</gene>
<keyword evidence="3" id="KW-1185">Reference proteome</keyword>
<dbReference type="Proteomes" id="UP000241190">
    <property type="component" value="Unassembled WGS sequence"/>
</dbReference>
<sequence>MLVIIVSKDEDLRQFLISKDIKKDLIRPYPCFLSKKGKPRIFESSLKLFIIQFIFDVVCYYFFMWVVLWRFQEFKISYVYMSIFSGFIMALVFVIRIMVNKKRLGIINSKRFSLQKKTSIK</sequence>
<reference evidence="2 3" key="1">
    <citation type="submission" date="2018-03" db="EMBL/GenBank/DDBJ databases">
        <title>Whole genome sequencing of Histamine producing bacteria.</title>
        <authorList>
            <person name="Butler K."/>
        </authorList>
    </citation>
    <scope>NUCLEOTIDE SEQUENCE [LARGE SCALE GENOMIC DNA]</scope>
    <source>
        <strain evidence="2 3">ATCC 51761</strain>
    </source>
</reference>
<name>A0ABX5GSI8_9GAMM</name>
<dbReference type="Pfam" id="PF19942">
    <property type="entry name" value="DUF6404"/>
    <property type="match status" value="1"/>
</dbReference>
<accession>A0ABX5GSI8</accession>
<protein>
    <submittedName>
        <fullName evidence="2">Uncharacterized protein</fullName>
    </submittedName>
</protein>
<evidence type="ECO:0000256" key="1">
    <source>
        <dbReference type="SAM" id="Phobius"/>
    </source>
</evidence>
<feature type="transmembrane region" description="Helical" evidence="1">
    <location>
        <begin position="48"/>
        <end position="71"/>
    </location>
</feature>
<comment type="caution">
    <text evidence="2">The sequence shown here is derived from an EMBL/GenBank/DDBJ whole genome shotgun (WGS) entry which is preliminary data.</text>
</comment>
<keyword evidence="1" id="KW-0472">Membrane</keyword>
<feature type="transmembrane region" description="Helical" evidence="1">
    <location>
        <begin position="77"/>
        <end position="99"/>
    </location>
</feature>
<dbReference type="InterPro" id="IPR045644">
    <property type="entry name" value="DUF6404"/>
</dbReference>